<organism evidence="2">
    <name type="scientific">hydrothermal vent metagenome</name>
    <dbReference type="NCBI Taxonomy" id="652676"/>
    <lineage>
        <taxon>unclassified sequences</taxon>
        <taxon>metagenomes</taxon>
        <taxon>ecological metagenomes</taxon>
    </lineage>
</organism>
<keyword evidence="1" id="KW-0812">Transmembrane</keyword>
<evidence type="ECO:0000313" key="2">
    <source>
        <dbReference type="EMBL" id="VAX40620.1"/>
    </source>
</evidence>
<dbReference type="AlphaFoldDB" id="A0A3B1DYH1"/>
<sequence>NKESGAGPYARVELPLGLIGIILGVAVCMGLLAWWINRRAKRRPSAETRAFLRLAGQLRLGRAGRGLVAQLASEVGTPPVALLASPGVLRAALDQVDKVAWSSRPGWRRLEAIVGARP</sequence>
<reference evidence="2" key="1">
    <citation type="submission" date="2018-06" db="EMBL/GenBank/DDBJ databases">
        <authorList>
            <person name="Zhirakovskaya E."/>
        </authorList>
    </citation>
    <scope>NUCLEOTIDE SEQUENCE</scope>
</reference>
<proteinExistence type="predicted"/>
<feature type="transmembrane region" description="Helical" evidence="1">
    <location>
        <begin position="16"/>
        <end position="36"/>
    </location>
</feature>
<keyword evidence="1" id="KW-1133">Transmembrane helix</keyword>
<accession>A0A3B1DYH1</accession>
<keyword evidence="1" id="KW-0472">Membrane</keyword>
<protein>
    <submittedName>
        <fullName evidence="2">Uncharacterized protein</fullName>
    </submittedName>
</protein>
<gene>
    <name evidence="2" type="ORF">MNBD_PLANCTO03-1081</name>
</gene>
<feature type="non-terminal residue" evidence="2">
    <location>
        <position position="1"/>
    </location>
</feature>
<dbReference type="EMBL" id="UOGK01000419">
    <property type="protein sequence ID" value="VAX40620.1"/>
    <property type="molecule type" value="Genomic_DNA"/>
</dbReference>
<name>A0A3B1DYH1_9ZZZZ</name>
<evidence type="ECO:0000256" key="1">
    <source>
        <dbReference type="SAM" id="Phobius"/>
    </source>
</evidence>